<dbReference type="AlphaFoldDB" id="K0RUT4"/>
<feature type="non-terminal residue" evidence="1">
    <location>
        <position position="1"/>
    </location>
</feature>
<organism evidence="1 2">
    <name type="scientific">Thalassiosira oceanica</name>
    <name type="common">Marine diatom</name>
    <dbReference type="NCBI Taxonomy" id="159749"/>
    <lineage>
        <taxon>Eukaryota</taxon>
        <taxon>Sar</taxon>
        <taxon>Stramenopiles</taxon>
        <taxon>Ochrophyta</taxon>
        <taxon>Bacillariophyta</taxon>
        <taxon>Coscinodiscophyceae</taxon>
        <taxon>Thalassiosirophycidae</taxon>
        <taxon>Thalassiosirales</taxon>
        <taxon>Thalassiosiraceae</taxon>
        <taxon>Thalassiosira</taxon>
    </lineage>
</organism>
<accession>K0RUT4</accession>
<gene>
    <name evidence="1" type="ORF">THAOC_23357</name>
</gene>
<reference evidence="1 2" key="1">
    <citation type="journal article" date="2012" name="Genome Biol.">
        <title>Genome and low-iron response of an oceanic diatom adapted to chronic iron limitation.</title>
        <authorList>
            <person name="Lommer M."/>
            <person name="Specht M."/>
            <person name="Roy A.S."/>
            <person name="Kraemer L."/>
            <person name="Andreson R."/>
            <person name="Gutowska M.A."/>
            <person name="Wolf J."/>
            <person name="Bergner S.V."/>
            <person name="Schilhabel M.B."/>
            <person name="Klostermeier U.C."/>
            <person name="Beiko R.G."/>
            <person name="Rosenstiel P."/>
            <person name="Hippler M."/>
            <person name="Laroche J."/>
        </authorList>
    </citation>
    <scope>NUCLEOTIDE SEQUENCE [LARGE SCALE GENOMIC DNA]</scope>
    <source>
        <strain evidence="1 2">CCMP1005</strain>
    </source>
</reference>
<dbReference type="EMBL" id="AGNL01030769">
    <property type="protein sequence ID" value="EJK56705.1"/>
    <property type="molecule type" value="Genomic_DNA"/>
</dbReference>
<comment type="caution">
    <text evidence="1">The sequence shown here is derived from an EMBL/GenBank/DDBJ whole genome shotgun (WGS) entry which is preliminary data.</text>
</comment>
<dbReference type="Proteomes" id="UP000266841">
    <property type="component" value="Unassembled WGS sequence"/>
</dbReference>
<sequence>SSLSTLVGTASSASALEVRGPLRSIGRNKLFLPPAHPWVCYWKLVELGASVLDSFELEMD</sequence>
<evidence type="ECO:0000313" key="2">
    <source>
        <dbReference type="Proteomes" id="UP000266841"/>
    </source>
</evidence>
<name>K0RUT4_THAOC</name>
<proteinExistence type="predicted"/>
<keyword evidence="2" id="KW-1185">Reference proteome</keyword>
<protein>
    <submittedName>
        <fullName evidence="1">Uncharacterized protein</fullName>
    </submittedName>
</protein>
<evidence type="ECO:0000313" key="1">
    <source>
        <dbReference type="EMBL" id="EJK56705.1"/>
    </source>
</evidence>